<dbReference type="InterPro" id="IPR017515">
    <property type="entry name" value="MeMalonyl-CoA_epimerase"/>
</dbReference>
<evidence type="ECO:0000256" key="5">
    <source>
        <dbReference type="ARBA" id="ARBA00050406"/>
    </source>
</evidence>
<comment type="caution">
    <text evidence="11">The sequence shown here is derived from an EMBL/GenBank/DDBJ whole genome shotgun (WGS) entry which is preliminary data.</text>
</comment>
<reference evidence="11 12" key="1">
    <citation type="submission" date="2024-01" db="EMBL/GenBank/DDBJ databases">
        <title>The genome of the rayed Mediterranean limpet Patella caerulea (Linnaeus, 1758).</title>
        <authorList>
            <person name="Anh-Thu Weber A."/>
            <person name="Halstead-Nussloch G."/>
        </authorList>
    </citation>
    <scope>NUCLEOTIDE SEQUENCE [LARGE SCALE GENOMIC DNA]</scope>
    <source>
        <strain evidence="11">AATW-2023a</strain>
        <tissue evidence="11">Whole specimen</tissue>
    </source>
</reference>
<keyword evidence="4" id="KW-0170">Cobalt</keyword>
<dbReference type="AlphaFoldDB" id="A0AAN8JLQ0"/>
<dbReference type="PANTHER" id="PTHR43048:SF3">
    <property type="entry name" value="METHYLMALONYL-COA EPIMERASE, MITOCHONDRIAL"/>
    <property type="match status" value="1"/>
</dbReference>
<evidence type="ECO:0000256" key="8">
    <source>
        <dbReference type="ARBA" id="ARBA00071337"/>
    </source>
</evidence>
<evidence type="ECO:0000256" key="1">
    <source>
        <dbReference type="ARBA" id="ARBA00009308"/>
    </source>
</evidence>
<keyword evidence="12" id="KW-1185">Reference proteome</keyword>
<evidence type="ECO:0000256" key="7">
    <source>
        <dbReference type="ARBA" id="ARBA00066411"/>
    </source>
</evidence>
<dbReference type="Proteomes" id="UP001347796">
    <property type="component" value="Unassembled WGS sequence"/>
</dbReference>
<dbReference type="GO" id="GO:0046872">
    <property type="term" value="F:metal ion binding"/>
    <property type="evidence" value="ECO:0007669"/>
    <property type="project" value="UniProtKB-KW"/>
</dbReference>
<evidence type="ECO:0000256" key="4">
    <source>
        <dbReference type="ARBA" id="ARBA00023285"/>
    </source>
</evidence>
<dbReference type="PANTHER" id="PTHR43048">
    <property type="entry name" value="METHYLMALONYL-COA EPIMERASE"/>
    <property type="match status" value="1"/>
</dbReference>
<dbReference type="InterPro" id="IPR037523">
    <property type="entry name" value="VOC_core"/>
</dbReference>
<evidence type="ECO:0000256" key="9">
    <source>
        <dbReference type="ARBA" id="ARBA00081771"/>
    </source>
</evidence>
<evidence type="ECO:0000256" key="3">
    <source>
        <dbReference type="ARBA" id="ARBA00023235"/>
    </source>
</evidence>
<dbReference type="GO" id="GO:0046491">
    <property type="term" value="P:L-methylmalonyl-CoA metabolic process"/>
    <property type="evidence" value="ECO:0007669"/>
    <property type="project" value="TreeGrafter"/>
</dbReference>
<name>A0AAN8JLQ0_PATCE</name>
<evidence type="ECO:0000313" key="11">
    <source>
        <dbReference type="EMBL" id="KAK6178990.1"/>
    </source>
</evidence>
<dbReference type="Gene3D" id="3.10.180.10">
    <property type="entry name" value="2,3-Dihydroxybiphenyl 1,2-Dioxygenase, domain 1"/>
    <property type="match status" value="1"/>
</dbReference>
<dbReference type="GO" id="GO:0004493">
    <property type="term" value="F:methylmalonyl-CoA epimerase activity"/>
    <property type="evidence" value="ECO:0007669"/>
    <property type="project" value="UniProtKB-EC"/>
</dbReference>
<accession>A0AAN8JLQ0</accession>
<dbReference type="EC" id="5.1.99.1" evidence="7"/>
<comment type="catalytic activity">
    <reaction evidence="5">
        <text>(R)-methylmalonyl-CoA = (S)-methylmalonyl-CoA</text>
        <dbReference type="Rhea" id="RHEA:20553"/>
        <dbReference type="ChEBI" id="CHEBI:57326"/>
        <dbReference type="ChEBI" id="CHEBI:57327"/>
        <dbReference type="EC" id="5.1.99.1"/>
    </reaction>
    <physiologicalReaction direction="right-to-left" evidence="5">
        <dbReference type="Rhea" id="RHEA:20555"/>
    </physiologicalReaction>
</comment>
<keyword evidence="3" id="KW-0413">Isomerase</keyword>
<evidence type="ECO:0000259" key="10">
    <source>
        <dbReference type="PROSITE" id="PS51819"/>
    </source>
</evidence>
<gene>
    <name evidence="11" type="ORF">SNE40_011451</name>
</gene>
<protein>
    <recommendedName>
        <fullName evidence="8">Methylmalonyl-CoA epimerase, mitochondrial</fullName>
        <ecNumber evidence="7">5.1.99.1</ecNumber>
    </recommendedName>
    <alternativeName>
        <fullName evidence="9">DL-methylmalonyl-CoA racemase</fullName>
    </alternativeName>
</protein>
<comment type="similarity">
    <text evidence="1">Belongs to the methylmalonyl-CoA epimerase family.</text>
</comment>
<dbReference type="NCBIfam" id="TIGR03081">
    <property type="entry name" value="metmalonyl_epim"/>
    <property type="match status" value="1"/>
</dbReference>
<sequence length="170" mass="19077">MSNRLCSRFLRLGYHFREIKQLQSRNVHTSLFSAANWKVGKINHVAIAVPDIEKATAMYRDVLGAKVSEKHPQEEHGVYTVFVELGDTKIELLNPLGDKSPIQNFLDKNKSGGMHHICLEVDNIDEAIKDLKSKNIRTLTPSSKIGAHGKPVIFLHPKDCNGVLVELEQV</sequence>
<dbReference type="EMBL" id="JAZGQO010000008">
    <property type="protein sequence ID" value="KAK6178990.1"/>
    <property type="molecule type" value="Genomic_DNA"/>
</dbReference>
<dbReference type="InterPro" id="IPR051785">
    <property type="entry name" value="MMCE/EMCE_epimerase"/>
</dbReference>
<dbReference type="InterPro" id="IPR029068">
    <property type="entry name" value="Glyas_Bleomycin-R_OHBP_Dase"/>
</dbReference>
<dbReference type="FunFam" id="3.10.180.10:FF:000003">
    <property type="entry name" value="Methylmalonyl-CoA epimerase, mitochondrial"/>
    <property type="match status" value="1"/>
</dbReference>
<proteinExistence type="inferred from homology"/>
<dbReference type="GO" id="GO:0005739">
    <property type="term" value="C:mitochondrion"/>
    <property type="evidence" value="ECO:0007669"/>
    <property type="project" value="TreeGrafter"/>
</dbReference>
<evidence type="ECO:0000313" key="12">
    <source>
        <dbReference type="Proteomes" id="UP001347796"/>
    </source>
</evidence>
<dbReference type="SUPFAM" id="SSF54593">
    <property type="entry name" value="Glyoxalase/Bleomycin resistance protein/Dihydroxybiphenyl dioxygenase"/>
    <property type="match status" value="1"/>
</dbReference>
<evidence type="ECO:0000256" key="2">
    <source>
        <dbReference type="ARBA" id="ARBA00022723"/>
    </source>
</evidence>
<dbReference type="Pfam" id="PF13669">
    <property type="entry name" value="Glyoxalase_4"/>
    <property type="match status" value="1"/>
</dbReference>
<keyword evidence="2" id="KW-0479">Metal-binding</keyword>
<comment type="function">
    <text evidence="6">Methylmalonyl-CoA epimerase involved in propionyl-CoA metabolism.</text>
</comment>
<feature type="domain" description="VOC" evidence="10">
    <location>
        <begin position="41"/>
        <end position="170"/>
    </location>
</feature>
<evidence type="ECO:0000256" key="6">
    <source>
        <dbReference type="ARBA" id="ARBA00053742"/>
    </source>
</evidence>
<dbReference type="CDD" id="cd07249">
    <property type="entry name" value="MMCE"/>
    <property type="match status" value="1"/>
</dbReference>
<organism evidence="11 12">
    <name type="scientific">Patella caerulea</name>
    <name type="common">Rayed Mediterranean limpet</name>
    <dbReference type="NCBI Taxonomy" id="87958"/>
    <lineage>
        <taxon>Eukaryota</taxon>
        <taxon>Metazoa</taxon>
        <taxon>Spiralia</taxon>
        <taxon>Lophotrochozoa</taxon>
        <taxon>Mollusca</taxon>
        <taxon>Gastropoda</taxon>
        <taxon>Patellogastropoda</taxon>
        <taxon>Patelloidea</taxon>
        <taxon>Patellidae</taxon>
        <taxon>Patella</taxon>
    </lineage>
</organism>
<dbReference type="PROSITE" id="PS51819">
    <property type="entry name" value="VOC"/>
    <property type="match status" value="1"/>
</dbReference>